<dbReference type="Proteomes" id="UP000185478">
    <property type="component" value="Chromosome"/>
</dbReference>
<dbReference type="EMBL" id="CP009245">
    <property type="protein sequence ID" value="APT85631.1"/>
    <property type="molecule type" value="Genomic_DNA"/>
</dbReference>
<evidence type="ECO:0000256" key="1">
    <source>
        <dbReference type="SAM" id="Phobius"/>
    </source>
</evidence>
<feature type="transmembrane region" description="Helical" evidence="1">
    <location>
        <begin position="70"/>
        <end position="91"/>
    </location>
</feature>
<organism evidence="2 3">
    <name type="scientific">Corynebacterium aquilae DSM 44791</name>
    <dbReference type="NCBI Taxonomy" id="1431546"/>
    <lineage>
        <taxon>Bacteria</taxon>
        <taxon>Bacillati</taxon>
        <taxon>Actinomycetota</taxon>
        <taxon>Actinomycetes</taxon>
        <taxon>Mycobacteriales</taxon>
        <taxon>Corynebacteriaceae</taxon>
        <taxon>Corynebacterium</taxon>
    </lineage>
</organism>
<dbReference type="AlphaFoldDB" id="A0A1L7CIE7"/>
<keyword evidence="1" id="KW-1133">Transmembrane helix</keyword>
<name>A0A1L7CIE7_9CORY</name>
<protein>
    <submittedName>
        <fullName evidence="2">Uncharacterized protein</fullName>
    </submittedName>
</protein>
<proteinExistence type="predicted"/>
<accession>A0A1L7CIE7</accession>
<keyword evidence="1" id="KW-0472">Membrane</keyword>
<gene>
    <name evidence="2" type="ORF">CAQU_11925</name>
</gene>
<keyword evidence="1" id="KW-0812">Transmembrane</keyword>
<keyword evidence="3" id="KW-1185">Reference proteome</keyword>
<feature type="transmembrane region" description="Helical" evidence="1">
    <location>
        <begin position="103"/>
        <end position="127"/>
    </location>
</feature>
<reference evidence="2 3" key="1">
    <citation type="submission" date="2014-08" db="EMBL/GenBank/DDBJ databases">
        <title>Complete genome sequence of Corynebacterium aquilae S-613T(T) (=DSM 44791(T)), isolated from the choana of a healthy golden eagle.</title>
        <authorList>
            <person name="Ruckert C."/>
            <person name="Albersmeier A."/>
            <person name="Winkler A."/>
            <person name="Kalinowski J."/>
        </authorList>
    </citation>
    <scope>NUCLEOTIDE SEQUENCE [LARGE SCALE GENOMIC DNA]</scope>
    <source>
        <strain evidence="2 3">S-613</strain>
    </source>
</reference>
<evidence type="ECO:0000313" key="3">
    <source>
        <dbReference type="Proteomes" id="UP000185478"/>
    </source>
</evidence>
<sequence length="441" mass="49224">MATMPPDGVRREHCKGAQAWEGKKYAVLAFKAPREITMLRGMSQVTLHNRPSVFTRAEFVKPKLTTPHGFTTGLGAIAGVIVGLLLGFKLMEVVAKVSDHPAAIALSCVALLLLVIYVAVLPARWFWVGKTYSTFVRHRQEFLEQMDEMDAQLRALPEEFVSKEQLRHWEALCERMRAYGDLPPRRTLLNIRTVNPLIFPLTKGTKSGGEFKGPLVQDGTEYLMIRRALEWIEAIDNGEEFARKTAAGELRMSLLTVTESNVPGASKGDNAALRELASQLDTLQEKANSPDFTSEYLRIAREAGQHLSTIASAHFDGEDFADEFLHTRKGGQIWGIVYDDVFDHKAVAGADTIDSLPIADPGHWFLGHKRWIPGVGAQGLHIPEQVAMWNAIRFISSNECDTSHPWFRNAVKHKKRKKYAWMFEGMGDTMAGSRIGARLAS</sequence>
<evidence type="ECO:0000313" key="2">
    <source>
        <dbReference type="EMBL" id="APT85631.1"/>
    </source>
</evidence>
<dbReference type="KEGG" id="caqu:CAQU_11925"/>